<evidence type="ECO:0000259" key="10">
    <source>
        <dbReference type="SMART" id="SM00607"/>
    </source>
</evidence>
<dbReference type="Proteomes" id="UP000596742">
    <property type="component" value="Unassembled WGS sequence"/>
</dbReference>
<evidence type="ECO:0000256" key="3">
    <source>
        <dbReference type="ARBA" id="ARBA00010147"/>
    </source>
</evidence>
<keyword evidence="7" id="KW-0430">Lectin</keyword>
<evidence type="ECO:0000256" key="7">
    <source>
        <dbReference type="ARBA" id="ARBA00022734"/>
    </source>
</evidence>
<evidence type="ECO:0000313" key="11">
    <source>
        <dbReference type="EMBL" id="VDH90607.1"/>
    </source>
</evidence>
<organism evidence="11 12">
    <name type="scientific">Mytilus galloprovincialis</name>
    <name type="common">Mediterranean mussel</name>
    <dbReference type="NCBI Taxonomy" id="29158"/>
    <lineage>
        <taxon>Eukaryota</taxon>
        <taxon>Metazoa</taxon>
        <taxon>Spiralia</taxon>
        <taxon>Lophotrochozoa</taxon>
        <taxon>Mollusca</taxon>
        <taxon>Bivalvia</taxon>
        <taxon>Autobranchia</taxon>
        <taxon>Pteriomorphia</taxon>
        <taxon>Mytilida</taxon>
        <taxon>Mytiloidea</taxon>
        <taxon>Mytilidae</taxon>
        <taxon>Mytilinae</taxon>
        <taxon>Mytilus</taxon>
    </lineage>
</organism>
<feature type="domain" description="Fucolectin tachylectin-4 pentraxin-1" evidence="10">
    <location>
        <begin position="64"/>
        <end position="209"/>
    </location>
</feature>
<proteinExistence type="inferred from homology"/>
<dbReference type="GO" id="GO:0001868">
    <property type="term" value="P:regulation of complement activation, lectin pathway"/>
    <property type="evidence" value="ECO:0007669"/>
    <property type="project" value="UniProtKB-ARBA"/>
</dbReference>
<comment type="caution">
    <text evidence="11">The sequence shown here is derived from an EMBL/GenBank/DDBJ whole genome shotgun (WGS) entry which is preliminary data.</text>
</comment>
<evidence type="ECO:0000256" key="4">
    <source>
        <dbReference type="ARBA" id="ARBA00011233"/>
    </source>
</evidence>
<evidence type="ECO:0000313" key="12">
    <source>
        <dbReference type="Proteomes" id="UP000596742"/>
    </source>
</evidence>
<comment type="subunit">
    <text evidence="4">Homotrimer.</text>
</comment>
<evidence type="ECO:0000256" key="8">
    <source>
        <dbReference type="ARBA" id="ARBA00022837"/>
    </source>
</evidence>
<accession>A0A8B6BI88</accession>
<dbReference type="PANTHER" id="PTHR45713">
    <property type="entry name" value="FTP DOMAIN-CONTAINING PROTEIN"/>
    <property type="match status" value="1"/>
</dbReference>
<comment type="similarity">
    <text evidence="3">Belongs to the fucolectin family.</text>
</comment>
<keyword evidence="5" id="KW-0964">Secreted</keyword>
<keyword evidence="6" id="KW-0479">Metal-binding</keyword>
<dbReference type="Gene3D" id="2.60.120.260">
    <property type="entry name" value="Galactose-binding domain-like"/>
    <property type="match status" value="1"/>
</dbReference>
<evidence type="ECO:0000256" key="1">
    <source>
        <dbReference type="ARBA" id="ARBA00002219"/>
    </source>
</evidence>
<evidence type="ECO:0000256" key="6">
    <source>
        <dbReference type="ARBA" id="ARBA00022723"/>
    </source>
</evidence>
<keyword evidence="8" id="KW-0106">Calcium</keyword>
<evidence type="ECO:0000256" key="5">
    <source>
        <dbReference type="ARBA" id="ARBA00022525"/>
    </source>
</evidence>
<dbReference type="GO" id="GO:0046872">
    <property type="term" value="F:metal ion binding"/>
    <property type="evidence" value="ECO:0007669"/>
    <property type="project" value="UniProtKB-KW"/>
</dbReference>
<dbReference type="AlphaFoldDB" id="A0A8B6BI88"/>
<dbReference type="SUPFAM" id="SSF49785">
    <property type="entry name" value="Galactose-binding domain-like"/>
    <property type="match status" value="1"/>
</dbReference>
<evidence type="ECO:0000256" key="2">
    <source>
        <dbReference type="ARBA" id="ARBA00004613"/>
    </source>
</evidence>
<dbReference type="GO" id="GO:0042806">
    <property type="term" value="F:fucose binding"/>
    <property type="evidence" value="ECO:0007669"/>
    <property type="project" value="UniProtKB-ARBA"/>
</dbReference>
<protein>
    <recommendedName>
        <fullName evidence="10">Fucolectin tachylectin-4 pentraxin-1 domain-containing protein</fullName>
    </recommendedName>
</protein>
<dbReference type="InterPro" id="IPR006585">
    <property type="entry name" value="FTP1"/>
</dbReference>
<dbReference type="GO" id="GO:0010185">
    <property type="term" value="P:regulation of cellular defense response"/>
    <property type="evidence" value="ECO:0007669"/>
    <property type="project" value="UniProtKB-ARBA"/>
</dbReference>
<reference evidence="11" key="1">
    <citation type="submission" date="2018-11" db="EMBL/GenBank/DDBJ databases">
        <authorList>
            <person name="Alioto T."/>
            <person name="Alioto T."/>
        </authorList>
    </citation>
    <scope>NUCLEOTIDE SEQUENCE</scope>
</reference>
<name>A0A8B6BI88_MYTGA</name>
<comment type="function">
    <text evidence="1">Acts as a defensive agent. Recognizes blood group fucosylated oligosaccharides including A, B, H and Lewis B-type antigens. Does not recognize Lewis A antigen and has low affinity for monovalent haptens.</text>
</comment>
<comment type="subcellular location">
    <subcellularLocation>
        <location evidence="2">Secreted</location>
    </subcellularLocation>
</comment>
<dbReference type="InterPro" id="IPR051941">
    <property type="entry name" value="BG_Antigen-Binding_Lectin"/>
</dbReference>
<dbReference type="PANTHER" id="PTHR45713:SF8">
    <property type="entry name" value="SI:CH211-215K15.4"/>
    <property type="match status" value="1"/>
</dbReference>
<sequence>MLRWMNTSIRVRSTIDTSTCVTPMMDTSSSVKAAIDTSSKEQPIMYCKAIITVQILWFCRSEAFVNLAVNGIATQKGVYGSYDASKAIDGNYNQSFNGGSCCHTAAGQLSAWWRLDLRKTAYIHRVVIYYREDQWDRLSGYTLFISNSSNPKYDRLCYEDRPPTYHPNVVQNITCGMTGRYVVFFNERAKPEAYVELCEVEVFAYYPIIARSKQ</sequence>
<dbReference type="GO" id="GO:0005576">
    <property type="term" value="C:extracellular region"/>
    <property type="evidence" value="ECO:0007669"/>
    <property type="project" value="UniProtKB-SubCell"/>
</dbReference>
<gene>
    <name evidence="11" type="ORF">MGAL_10B039897</name>
</gene>
<dbReference type="InterPro" id="IPR008979">
    <property type="entry name" value="Galactose-bd-like_sf"/>
</dbReference>
<dbReference type="OrthoDB" id="6159258at2759"/>
<dbReference type="SMART" id="SM00607">
    <property type="entry name" value="FTP"/>
    <property type="match status" value="1"/>
</dbReference>
<dbReference type="Pfam" id="PF22633">
    <property type="entry name" value="F5_F8_type_C_2"/>
    <property type="match status" value="1"/>
</dbReference>
<dbReference type="EMBL" id="UYJE01000152">
    <property type="protein sequence ID" value="VDH90607.1"/>
    <property type="molecule type" value="Genomic_DNA"/>
</dbReference>
<keyword evidence="12" id="KW-1185">Reference proteome</keyword>
<evidence type="ECO:0000256" key="9">
    <source>
        <dbReference type="ARBA" id="ARBA00023157"/>
    </source>
</evidence>
<keyword evidence="9" id="KW-1015">Disulfide bond</keyword>